<evidence type="ECO:0000256" key="1">
    <source>
        <dbReference type="SAM" id="Phobius"/>
    </source>
</evidence>
<dbReference type="EMBL" id="CP000271">
    <property type="protein sequence ID" value="ABE34352.1"/>
    <property type="molecule type" value="Genomic_DNA"/>
</dbReference>
<dbReference type="Proteomes" id="UP000001817">
    <property type="component" value="Chromosome 2"/>
</dbReference>
<protein>
    <submittedName>
        <fullName evidence="2">Uncharacterized protein</fullName>
    </submittedName>
</protein>
<dbReference type="AlphaFoldDB" id="Q13NI7"/>
<organism evidence="2 3">
    <name type="scientific">Paraburkholderia xenovorans (strain LB400)</name>
    <dbReference type="NCBI Taxonomy" id="266265"/>
    <lineage>
        <taxon>Bacteria</taxon>
        <taxon>Pseudomonadati</taxon>
        <taxon>Pseudomonadota</taxon>
        <taxon>Betaproteobacteria</taxon>
        <taxon>Burkholderiales</taxon>
        <taxon>Burkholderiaceae</taxon>
        <taxon>Paraburkholderia</taxon>
    </lineage>
</organism>
<keyword evidence="1" id="KW-0812">Transmembrane</keyword>
<accession>Q13NI7</accession>
<dbReference type="PROSITE" id="PS51257">
    <property type="entry name" value="PROKAR_LIPOPROTEIN"/>
    <property type="match status" value="1"/>
</dbReference>
<evidence type="ECO:0000313" key="2">
    <source>
        <dbReference type="EMBL" id="ABE34352.1"/>
    </source>
</evidence>
<keyword evidence="1" id="KW-0472">Membrane</keyword>
<keyword evidence="1" id="KW-1133">Transmembrane helix</keyword>
<keyword evidence="3" id="KW-1185">Reference proteome</keyword>
<dbReference type="KEGG" id="bxe:Bxe_B1612"/>
<reference evidence="2 3" key="1">
    <citation type="journal article" date="2006" name="Proc. Natl. Acad. Sci. U.S.A.">
        <title>Burkholderia xenovorans LB400 harbors a multi-replicon, 9.73-Mbp genome shaped for versatility.</title>
        <authorList>
            <person name="Chain P.S."/>
            <person name="Denef V.J."/>
            <person name="Konstantinidis K.T."/>
            <person name="Vergez L.M."/>
            <person name="Agullo L."/>
            <person name="Reyes V.L."/>
            <person name="Hauser L."/>
            <person name="Cordova M."/>
            <person name="Gomez L."/>
            <person name="Gonzalez M."/>
            <person name="Land M."/>
            <person name="Lao V."/>
            <person name="Larimer F."/>
            <person name="LiPuma J.J."/>
            <person name="Mahenthiralingam E."/>
            <person name="Malfatti S.A."/>
            <person name="Marx C.J."/>
            <person name="Parnell J.J."/>
            <person name="Ramette A."/>
            <person name="Richardson P."/>
            <person name="Seeger M."/>
            <person name="Smith D."/>
            <person name="Spilker T."/>
            <person name="Sul W.J."/>
            <person name="Tsoi T.V."/>
            <person name="Ulrich L.E."/>
            <person name="Zhulin I.B."/>
            <person name="Tiedje J.M."/>
        </authorList>
    </citation>
    <scope>NUCLEOTIDE SEQUENCE [LARGE SCALE GENOMIC DNA]</scope>
    <source>
        <strain evidence="2 3">LB400</strain>
    </source>
</reference>
<feature type="transmembrane region" description="Helical" evidence="1">
    <location>
        <begin position="72"/>
        <end position="91"/>
    </location>
</feature>
<proteinExistence type="predicted"/>
<sequence length="122" mass="13733">MRMGRRMGIRWDAFYVALFSPLSTQASAGGFVGCWRISHFRVAVPCRLAVSGSVFLRGLSVFVDSRQIRGRNAVFLGVVGFFVCCSSYRVLGLDPSTTNRDDDDKKKQTTHVRLLILCIRRK</sequence>
<dbReference type="STRING" id="266265.Bxe_B1612"/>
<evidence type="ECO:0000313" key="3">
    <source>
        <dbReference type="Proteomes" id="UP000001817"/>
    </source>
</evidence>
<name>Q13NI7_PARXL</name>
<gene>
    <name evidence="2" type="ORF">Bxe_B1612</name>
</gene>